<dbReference type="RefSeq" id="WP_080626570.1">
    <property type="nucleotide sequence ID" value="NZ_CP012839.1"/>
</dbReference>
<dbReference type="PROSITE" id="PS00065">
    <property type="entry name" value="D_2_HYDROXYACID_DH_1"/>
    <property type="match status" value="1"/>
</dbReference>
<dbReference type="InterPro" id="IPR006139">
    <property type="entry name" value="D-isomer_2_OHA_DH_cat_dom"/>
</dbReference>
<evidence type="ECO:0008006" key="9">
    <source>
        <dbReference type="Google" id="ProtNLM"/>
    </source>
</evidence>
<name>A0A1V0HKV3_9ENTR</name>
<dbReference type="InterPro" id="IPR029753">
    <property type="entry name" value="D-isomer_DH_CS"/>
</dbReference>
<feature type="domain" description="D-isomer specific 2-hydroxyacid dehydrogenase catalytic" evidence="5">
    <location>
        <begin position="11"/>
        <end position="336"/>
    </location>
</feature>
<evidence type="ECO:0000256" key="3">
    <source>
        <dbReference type="ARBA" id="ARBA00023027"/>
    </source>
</evidence>
<evidence type="ECO:0000256" key="4">
    <source>
        <dbReference type="RuleBase" id="RU003719"/>
    </source>
</evidence>
<dbReference type="PROSITE" id="PS00671">
    <property type="entry name" value="D_2_HYDROXYACID_DH_3"/>
    <property type="match status" value="1"/>
</dbReference>
<dbReference type="Proteomes" id="UP000242793">
    <property type="component" value="Chromosome"/>
</dbReference>
<sequence length="339" mass="38475">MWRNKRSVKVILYSTRSYEIDHFEESNRRNGFRMNMRYLNCRLNKNTVGDSFGYDVVCSFVHDVIDKNVLDLLFKNGVKMVALRCSGFDHVDLDHARGIGIHVTYAPDYSPESIAEYTVLLILYASRKLYLSLEGGEISEVGRTLKEQVVGVVGAGKIGSVVLKMISGFGSKLLACDPIVNLDIVQRYGVTYVGMDEILKSSDVISLNCPLNEDNYHLINDDACKVMKYGAILVNTGRGELVDSIAVLSAMKSKKIRCFCTDVIEKEHILMKQKVSDVFQNREEHQIYTTFRSLKRQKNFLFTGHKAFLTQTSLMNIADITLHNIDNFKNGRPLKYQLT</sequence>
<comment type="similarity">
    <text evidence="1 4">Belongs to the D-isomer specific 2-hydroxyacid dehydrogenase family.</text>
</comment>
<evidence type="ECO:0000256" key="2">
    <source>
        <dbReference type="ARBA" id="ARBA00023002"/>
    </source>
</evidence>
<organism evidence="7 8">
    <name type="scientific">Candidatus Riesia pediculischaeffi</name>
    <dbReference type="NCBI Taxonomy" id="428411"/>
    <lineage>
        <taxon>Bacteria</taxon>
        <taxon>Pseudomonadati</taxon>
        <taxon>Pseudomonadota</taxon>
        <taxon>Gammaproteobacteria</taxon>
        <taxon>Enterobacterales</taxon>
        <taxon>Enterobacteriaceae</taxon>
        <taxon>Candidatus Riesia</taxon>
    </lineage>
</organism>
<dbReference type="EMBL" id="CP012839">
    <property type="protein sequence ID" value="ARC53341.1"/>
    <property type="molecule type" value="Genomic_DNA"/>
</dbReference>
<keyword evidence="3" id="KW-0520">NAD</keyword>
<accession>A0A1V0HKV3</accession>
<evidence type="ECO:0000256" key="1">
    <source>
        <dbReference type="ARBA" id="ARBA00005854"/>
    </source>
</evidence>
<dbReference type="AlphaFoldDB" id="A0A1V0HKV3"/>
<dbReference type="PANTHER" id="PTHR43026">
    <property type="entry name" value="2-HYDROXYACID DEHYDROGENASE HOMOLOG 1-RELATED"/>
    <property type="match status" value="1"/>
</dbReference>
<feature type="domain" description="D-isomer specific 2-hydroxyacid dehydrogenase NAD-binding" evidence="6">
    <location>
        <begin position="139"/>
        <end position="274"/>
    </location>
</feature>
<keyword evidence="8" id="KW-1185">Reference proteome</keyword>
<dbReference type="GO" id="GO:0051287">
    <property type="term" value="F:NAD binding"/>
    <property type="evidence" value="ECO:0007669"/>
    <property type="project" value="InterPro"/>
</dbReference>
<dbReference type="STRING" id="428411.AOQ87_01485"/>
<dbReference type="Pfam" id="PF00389">
    <property type="entry name" value="2-Hacid_dh"/>
    <property type="match status" value="1"/>
</dbReference>
<keyword evidence="2 4" id="KW-0560">Oxidoreductase</keyword>
<dbReference type="PROSITE" id="PS00670">
    <property type="entry name" value="D_2_HYDROXYACID_DH_2"/>
    <property type="match status" value="1"/>
</dbReference>
<reference evidence="7 8" key="1">
    <citation type="submission" date="2015-10" db="EMBL/GenBank/DDBJ databases">
        <title>Survey of human and primate louse endosymbionts.</title>
        <authorList>
            <person name="Boyd B.M."/>
        </authorList>
    </citation>
    <scope>NUCLEOTIDE SEQUENCE [LARGE SCALE GENOMIC DNA]</scope>
    <source>
        <strain evidence="7 8">PTSK</strain>
    </source>
</reference>
<dbReference type="InterPro" id="IPR058205">
    <property type="entry name" value="D-LDH-like"/>
</dbReference>
<dbReference type="GO" id="GO:0008720">
    <property type="term" value="F:D-lactate dehydrogenase (NAD+) activity"/>
    <property type="evidence" value="ECO:0007669"/>
    <property type="project" value="TreeGrafter"/>
</dbReference>
<dbReference type="GO" id="GO:0005829">
    <property type="term" value="C:cytosol"/>
    <property type="evidence" value="ECO:0007669"/>
    <property type="project" value="UniProtKB-ARBA"/>
</dbReference>
<dbReference type="Pfam" id="PF02826">
    <property type="entry name" value="2-Hacid_dh_C"/>
    <property type="match status" value="1"/>
</dbReference>
<evidence type="ECO:0000313" key="8">
    <source>
        <dbReference type="Proteomes" id="UP000242793"/>
    </source>
</evidence>
<evidence type="ECO:0000259" key="5">
    <source>
        <dbReference type="Pfam" id="PF00389"/>
    </source>
</evidence>
<dbReference type="PANTHER" id="PTHR43026:SF1">
    <property type="entry name" value="2-HYDROXYACID DEHYDROGENASE HOMOLOG 1-RELATED"/>
    <property type="match status" value="1"/>
</dbReference>
<evidence type="ECO:0000259" key="6">
    <source>
        <dbReference type="Pfam" id="PF02826"/>
    </source>
</evidence>
<gene>
    <name evidence="7" type="ORF">AOQ87_01485</name>
</gene>
<dbReference type="InterPro" id="IPR036291">
    <property type="entry name" value="NAD(P)-bd_dom_sf"/>
</dbReference>
<dbReference type="Gene3D" id="3.40.50.720">
    <property type="entry name" value="NAD(P)-binding Rossmann-like Domain"/>
    <property type="match status" value="2"/>
</dbReference>
<evidence type="ECO:0000313" key="7">
    <source>
        <dbReference type="EMBL" id="ARC53341.1"/>
    </source>
</evidence>
<dbReference type="InterPro" id="IPR029752">
    <property type="entry name" value="D-isomer_DH_CS1"/>
</dbReference>
<dbReference type="SUPFAM" id="SSF51735">
    <property type="entry name" value="NAD(P)-binding Rossmann-fold domains"/>
    <property type="match status" value="1"/>
</dbReference>
<dbReference type="InterPro" id="IPR006140">
    <property type="entry name" value="D-isomer_DH_NAD-bd"/>
</dbReference>
<proteinExistence type="inferred from homology"/>
<dbReference type="KEGG" id="rped:AOQ87_01485"/>
<dbReference type="SUPFAM" id="SSF52283">
    <property type="entry name" value="Formate/glycerate dehydrogenase catalytic domain-like"/>
    <property type="match status" value="1"/>
</dbReference>
<protein>
    <recommendedName>
        <fullName evidence="9">Lactate dehydrogenase</fullName>
    </recommendedName>
</protein>